<feature type="transmembrane region" description="Helical" evidence="7">
    <location>
        <begin position="572"/>
        <end position="592"/>
    </location>
</feature>
<dbReference type="Gene3D" id="3.30.70.1450">
    <property type="entry name" value="Regulator of K+ conductance, C-terminal domain"/>
    <property type="match status" value="2"/>
</dbReference>
<evidence type="ECO:0000256" key="7">
    <source>
        <dbReference type="SAM" id="Phobius"/>
    </source>
</evidence>
<evidence type="ECO:0000313" key="10">
    <source>
        <dbReference type="Proteomes" id="UP000199008"/>
    </source>
</evidence>
<feature type="transmembrane region" description="Helical" evidence="7">
    <location>
        <begin position="531"/>
        <end position="552"/>
    </location>
</feature>
<evidence type="ECO:0000256" key="5">
    <source>
        <dbReference type="ARBA" id="ARBA00022989"/>
    </source>
</evidence>
<dbReference type="GO" id="GO:0005886">
    <property type="term" value="C:plasma membrane"/>
    <property type="evidence" value="ECO:0007669"/>
    <property type="project" value="TreeGrafter"/>
</dbReference>
<dbReference type="PROSITE" id="PS51202">
    <property type="entry name" value="RCK_C"/>
    <property type="match status" value="2"/>
</dbReference>
<dbReference type="Pfam" id="PF03600">
    <property type="entry name" value="CitMHS"/>
    <property type="match status" value="1"/>
</dbReference>
<dbReference type="InterPro" id="IPR004680">
    <property type="entry name" value="Cit_transptr-like_dom"/>
</dbReference>
<dbReference type="OrthoDB" id="9765532at2"/>
<reference evidence="10" key="1">
    <citation type="submission" date="2016-10" db="EMBL/GenBank/DDBJ databases">
        <authorList>
            <person name="Varghese N."/>
            <person name="Submissions S."/>
        </authorList>
    </citation>
    <scope>NUCLEOTIDE SEQUENCE [LARGE SCALE GENOMIC DNA]</scope>
    <source>
        <strain evidence="10">CGMCC 1.8895</strain>
    </source>
</reference>
<dbReference type="AlphaFoldDB" id="A0A1G9BMK8"/>
<dbReference type="InterPro" id="IPR036721">
    <property type="entry name" value="RCK_C_sf"/>
</dbReference>
<keyword evidence="6 7" id="KW-0472">Membrane</keyword>
<comment type="subcellular location">
    <subcellularLocation>
        <location evidence="1">Membrane</location>
        <topology evidence="1">Multi-pass membrane protein</topology>
    </subcellularLocation>
</comment>
<keyword evidence="4" id="KW-0677">Repeat</keyword>
<protein>
    <submittedName>
        <fullName evidence="9">Di-and tricarboxylate transporter</fullName>
    </submittedName>
</protein>
<dbReference type="RefSeq" id="WP_092984375.1">
    <property type="nucleotide sequence ID" value="NZ_FNFY01000003.1"/>
</dbReference>
<evidence type="ECO:0000259" key="8">
    <source>
        <dbReference type="PROSITE" id="PS51202"/>
    </source>
</evidence>
<feature type="transmembrane region" description="Helical" evidence="7">
    <location>
        <begin position="403"/>
        <end position="436"/>
    </location>
</feature>
<dbReference type="Pfam" id="PF02080">
    <property type="entry name" value="TrkA_C"/>
    <property type="match status" value="1"/>
</dbReference>
<dbReference type="InterPro" id="IPR031312">
    <property type="entry name" value="Na/sul_symport_CS"/>
</dbReference>
<feature type="transmembrane region" description="Helical" evidence="7">
    <location>
        <begin position="28"/>
        <end position="45"/>
    </location>
</feature>
<gene>
    <name evidence="9" type="ORF">SAMN05216216_10319</name>
</gene>
<dbReference type="EMBL" id="FNFY01000003">
    <property type="protein sequence ID" value="SDK40095.1"/>
    <property type="molecule type" value="Genomic_DNA"/>
</dbReference>
<evidence type="ECO:0000256" key="6">
    <source>
        <dbReference type="ARBA" id="ARBA00023136"/>
    </source>
</evidence>
<dbReference type="GO" id="GO:0008324">
    <property type="term" value="F:monoatomic cation transmembrane transporter activity"/>
    <property type="evidence" value="ECO:0007669"/>
    <property type="project" value="InterPro"/>
</dbReference>
<sequence length="593" mass="64803">MTVEMIYVALMIILMLGLLLFEVARADFVIFFFLVIFLLSGIITTEQALSGFSNEGMLTVLLLFIVAGAIQKHGIIENFIYGILGKSQSLRLSMVKLLAPISLASGFLNNTPIVITLTPILRDWARDNGFSPSKLLIPLSYATILGGTITMIGTSTNLIVNGLLINAGVEGFSFFTMAIVGLPIAIVGLIYILTIGYKILPSNLGAEDTIRKEAKEFLAEATIGEKFEYINDKIITASKNSLKGIYIIEIIREDGEHVFPVSAHTIIRKGDNLIFSATLSRIAEVEKLKGVSLETGTNESLEVLQNDNHHLVEAVISHNSGLVGRTIRSTLFRSKYNAGVIAVHRNNQRITSRVGDIVLKTGDTLLLLAEDSFVQNHQHSHNFYVVSTVNPPETLKQSNLKGALALGLLLVMILSVTLGMLSMFEAMLIAVILLIITRLINWSEILTYIQFDVILLIASAFGIGAAMTQSGLAHFIAENMLAFARPLGILGIIFIVYIVTNIFTELITNSAAAVLMFPIAFEIATQMDIPYMGLIITIAIAASCSFITPIGYQTNLIVYGPGGYKFSDYVKIGTPLVLITMVMTSTIVYFVWY</sequence>
<accession>A0A1G9BMK8</accession>
<keyword evidence="2" id="KW-0813">Transport</keyword>
<feature type="transmembrane region" description="Helical" evidence="7">
    <location>
        <begin position="480"/>
        <end position="500"/>
    </location>
</feature>
<keyword evidence="3 7" id="KW-0812">Transmembrane</keyword>
<keyword evidence="10" id="KW-1185">Reference proteome</keyword>
<keyword evidence="5 7" id="KW-1133">Transmembrane helix</keyword>
<dbReference type="Proteomes" id="UP000199008">
    <property type="component" value="Unassembled WGS sequence"/>
</dbReference>
<feature type="transmembrane region" description="Helical" evidence="7">
    <location>
        <begin position="172"/>
        <end position="193"/>
    </location>
</feature>
<dbReference type="PANTHER" id="PTHR43652">
    <property type="entry name" value="BASIC AMINO ACID ANTIPORTER YFCC-RELATED"/>
    <property type="match status" value="1"/>
</dbReference>
<dbReference type="SUPFAM" id="SSF116726">
    <property type="entry name" value="TrkA C-terminal domain-like"/>
    <property type="match status" value="2"/>
</dbReference>
<evidence type="ECO:0000256" key="4">
    <source>
        <dbReference type="ARBA" id="ARBA00022737"/>
    </source>
</evidence>
<dbReference type="FunFam" id="3.30.70.1450:FF:000009">
    <property type="entry name" value="SLC13 family permease"/>
    <property type="match status" value="1"/>
</dbReference>
<evidence type="ECO:0000313" key="9">
    <source>
        <dbReference type="EMBL" id="SDK40095.1"/>
    </source>
</evidence>
<dbReference type="InterPro" id="IPR006037">
    <property type="entry name" value="RCK_C"/>
</dbReference>
<feature type="transmembrane region" description="Helical" evidence="7">
    <location>
        <begin position="448"/>
        <end position="468"/>
    </location>
</feature>
<dbReference type="STRING" id="576118.SAMN05216216_10319"/>
<feature type="transmembrane region" description="Helical" evidence="7">
    <location>
        <begin position="135"/>
        <end position="160"/>
    </location>
</feature>
<dbReference type="PANTHER" id="PTHR43652:SF2">
    <property type="entry name" value="BASIC AMINO ACID ANTIPORTER YFCC-RELATED"/>
    <property type="match status" value="1"/>
</dbReference>
<feature type="domain" description="RCK C-terminal" evidence="8">
    <location>
        <begin position="299"/>
        <end position="383"/>
    </location>
</feature>
<dbReference type="InterPro" id="IPR051679">
    <property type="entry name" value="DASS-Related_Transporters"/>
</dbReference>
<feature type="transmembrane region" description="Helical" evidence="7">
    <location>
        <begin position="6"/>
        <end position="21"/>
    </location>
</feature>
<feature type="domain" description="RCK C-terminal" evidence="8">
    <location>
        <begin position="204"/>
        <end position="291"/>
    </location>
</feature>
<evidence type="ECO:0000256" key="1">
    <source>
        <dbReference type="ARBA" id="ARBA00004141"/>
    </source>
</evidence>
<name>A0A1G9BMK8_9BACL</name>
<dbReference type="PROSITE" id="PS01271">
    <property type="entry name" value="NA_SULFATE"/>
    <property type="match status" value="1"/>
</dbReference>
<proteinExistence type="predicted"/>
<evidence type="ECO:0000256" key="3">
    <source>
        <dbReference type="ARBA" id="ARBA00022692"/>
    </source>
</evidence>
<evidence type="ECO:0000256" key="2">
    <source>
        <dbReference type="ARBA" id="ARBA00022448"/>
    </source>
</evidence>
<feature type="transmembrane region" description="Helical" evidence="7">
    <location>
        <begin position="57"/>
        <end position="84"/>
    </location>
</feature>
<dbReference type="GO" id="GO:0006813">
    <property type="term" value="P:potassium ion transport"/>
    <property type="evidence" value="ECO:0007669"/>
    <property type="project" value="InterPro"/>
</dbReference>
<organism evidence="9 10">
    <name type="scientific">Lacicoccus qingdaonensis</name>
    <dbReference type="NCBI Taxonomy" id="576118"/>
    <lineage>
        <taxon>Bacteria</taxon>
        <taxon>Bacillati</taxon>
        <taxon>Bacillota</taxon>
        <taxon>Bacilli</taxon>
        <taxon>Bacillales</taxon>
        <taxon>Salinicoccaceae</taxon>
        <taxon>Lacicoccus</taxon>
    </lineage>
</organism>